<dbReference type="InterPro" id="IPR014710">
    <property type="entry name" value="RmlC-like_jellyroll"/>
</dbReference>
<evidence type="ECO:0000256" key="4">
    <source>
        <dbReference type="SAM" id="MobiDB-lite"/>
    </source>
</evidence>
<dbReference type="AlphaFoldDB" id="A0A356LHG5"/>
<gene>
    <name evidence="7" type="ORF">DD666_13145</name>
</gene>
<feature type="region of interest" description="Disordered" evidence="4">
    <location>
        <begin position="276"/>
        <end position="297"/>
    </location>
</feature>
<accession>A0A356LHG5</accession>
<evidence type="ECO:0000259" key="5">
    <source>
        <dbReference type="Pfam" id="PF02678"/>
    </source>
</evidence>
<dbReference type="PIRSF" id="PIRSF006232">
    <property type="entry name" value="Pirin"/>
    <property type="match status" value="1"/>
</dbReference>
<evidence type="ECO:0000256" key="3">
    <source>
        <dbReference type="RuleBase" id="RU003457"/>
    </source>
</evidence>
<feature type="domain" description="Pirin N-terminal" evidence="5">
    <location>
        <begin position="18"/>
        <end position="118"/>
    </location>
</feature>
<reference evidence="7 8" key="1">
    <citation type="journal article" date="2018" name="Nat. Biotechnol.">
        <title>A standardized bacterial taxonomy based on genome phylogeny substantially revises the tree of life.</title>
        <authorList>
            <person name="Parks D.H."/>
            <person name="Chuvochina M."/>
            <person name="Waite D.W."/>
            <person name="Rinke C."/>
            <person name="Skarshewski A."/>
            <person name="Chaumeil P.A."/>
            <person name="Hugenholtz P."/>
        </authorList>
    </citation>
    <scope>NUCLEOTIDE SEQUENCE [LARGE SCALE GENOMIC DNA]</scope>
    <source>
        <strain evidence="7">UBA10707</strain>
    </source>
</reference>
<comment type="similarity">
    <text evidence="1 3">Belongs to the pirin family.</text>
</comment>
<proteinExistence type="inferred from homology"/>
<keyword evidence="2" id="KW-0479">Metal-binding</keyword>
<evidence type="ECO:0000259" key="6">
    <source>
        <dbReference type="Pfam" id="PF05726"/>
    </source>
</evidence>
<dbReference type="InterPro" id="IPR011051">
    <property type="entry name" value="RmlC_Cupin_sf"/>
</dbReference>
<dbReference type="SUPFAM" id="SSF51182">
    <property type="entry name" value="RmlC-like cupins"/>
    <property type="match status" value="1"/>
</dbReference>
<dbReference type="GO" id="GO:0046872">
    <property type="term" value="F:metal ion binding"/>
    <property type="evidence" value="ECO:0007669"/>
    <property type="project" value="UniProtKB-KW"/>
</dbReference>
<dbReference type="Pfam" id="PF05726">
    <property type="entry name" value="Pirin_C"/>
    <property type="match status" value="1"/>
</dbReference>
<dbReference type="Pfam" id="PF02678">
    <property type="entry name" value="Pirin"/>
    <property type="match status" value="1"/>
</dbReference>
<evidence type="ECO:0000313" key="7">
    <source>
        <dbReference type="EMBL" id="HBP30352.1"/>
    </source>
</evidence>
<dbReference type="PANTHER" id="PTHR13903:SF8">
    <property type="entry name" value="PIRIN"/>
    <property type="match status" value="1"/>
</dbReference>
<dbReference type="PANTHER" id="PTHR13903">
    <property type="entry name" value="PIRIN-RELATED"/>
    <property type="match status" value="1"/>
</dbReference>
<dbReference type="Gene3D" id="2.60.120.10">
    <property type="entry name" value="Jelly Rolls"/>
    <property type="match status" value="1"/>
</dbReference>
<comment type="caution">
    <text evidence="7">The sequence shown here is derived from an EMBL/GenBank/DDBJ whole genome shotgun (WGS) entry which is preliminary data.</text>
</comment>
<feature type="binding site" evidence="2">
    <location>
        <position position="56"/>
    </location>
    <ligand>
        <name>Fe cation</name>
        <dbReference type="ChEBI" id="CHEBI:24875"/>
    </ligand>
</feature>
<evidence type="ECO:0000256" key="1">
    <source>
        <dbReference type="ARBA" id="ARBA00008416"/>
    </source>
</evidence>
<name>A0A356LHG5_9BURK</name>
<comment type="cofactor">
    <cofactor evidence="2">
        <name>Fe cation</name>
        <dbReference type="ChEBI" id="CHEBI:24875"/>
    </cofactor>
    <text evidence="2">Binds 1 Fe cation per subunit.</text>
</comment>
<protein>
    <submittedName>
        <fullName evidence="7">Pirin family protein</fullName>
    </submittedName>
</protein>
<feature type="binding site" evidence="2">
    <location>
        <position position="100"/>
    </location>
    <ligand>
        <name>Fe cation</name>
        <dbReference type="ChEBI" id="CHEBI:24875"/>
    </ligand>
</feature>
<dbReference type="InterPro" id="IPR003829">
    <property type="entry name" value="Pirin_N_dom"/>
</dbReference>
<sequence>MTLQKIKPRIADVGGIPVARALPNRERRTIGSWCFLDHAGPARFEEGNPGMQVGEHPHINLQTFTWMLEGEVLHKDSLGNEQLIRRKQVNLMTAGHGIAHTEQTPPGINVLHAVQLWIALPQSETPIAAAFEHYPELPEWMQANTRFTLLTGEFAGRRAPTRQFTPLVCVDIEALGQDSIELTLNPEFEYGLFLITGAPASINNELFELNEVAFLGTGKNTVRIDTTAESRLLLLGGTPIDVPDFQIWWNFVGARNDIIQAQKDWNAHDPRFGKVDTDMKRLTPPDLPWVDKAQPAS</sequence>
<feature type="domain" description="Pirin C-terminal" evidence="6">
    <location>
        <begin position="170"/>
        <end position="268"/>
    </location>
</feature>
<keyword evidence="2" id="KW-0408">Iron</keyword>
<dbReference type="InterPro" id="IPR008778">
    <property type="entry name" value="Pirin_C_dom"/>
</dbReference>
<dbReference type="Proteomes" id="UP000264036">
    <property type="component" value="Unassembled WGS sequence"/>
</dbReference>
<evidence type="ECO:0000256" key="2">
    <source>
        <dbReference type="PIRSR" id="PIRSR006232-1"/>
    </source>
</evidence>
<dbReference type="CDD" id="cd02909">
    <property type="entry name" value="cupin_pirin_N"/>
    <property type="match status" value="1"/>
</dbReference>
<evidence type="ECO:0000313" key="8">
    <source>
        <dbReference type="Proteomes" id="UP000264036"/>
    </source>
</evidence>
<dbReference type="EMBL" id="DOEK01000029">
    <property type="protein sequence ID" value="HBP30352.1"/>
    <property type="molecule type" value="Genomic_DNA"/>
</dbReference>
<organism evidence="7 8">
    <name type="scientific">Advenella kashmirensis</name>
    <dbReference type="NCBI Taxonomy" id="310575"/>
    <lineage>
        <taxon>Bacteria</taxon>
        <taxon>Pseudomonadati</taxon>
        <taxon>Pseudomonadota</taxon>
        <taxon>Betaproteobacteria</taxon>
        <taxon>Burkholderiales</taxon>
        <taxon>Alcaligenaceae</taxon>
    </lineage>
</organism>
<feature type="binding site" evidence="2">
    <location>
        <position position="58"/>
    </location>
    <ligand>
        <name>Fe cation</name>
        <dbReference type="ChEBI" id="CHEBI:24875"/>
    </ligand>
</feature>
<feature type="binding site" evidence="2">
    <location>
        <position position="102"/>
    </location>
    <ligand>
        <name>Fe cation</name>
        <dbReference type="ChEBI" id="CHEBI:24875"/>
    </ligand>
</feature>
<dbReference type="InterPro" id="IPR012093">
    <property type="entry name" value="Pirin"/>
</dbReference>